<gene>
    <name evidence="2" type="ORF">AFUS01_LOCUS15214</name>
</gene>
<dbReference type="AlphaFoldDB" id="A0A8J2KIN8"/>
<name>A0A8J2KIN8_9HEXA</name>
<reference evidence="2" key="1">
    <citation type="submission" date="2021-06" db="EMBL/GenBank/DDBJ databases">
        <authorList>
            <person name="Hodson N. C."/>
            <person name="Mongue J. A."/>
            <person name="Jaron S. K."/>
        </authorList>
    </citation>
    <scope>NUCLEOTIDE SEQUENCE</scope>
</reference>
<keyword evidence="3" id="KW-1185">Reference proteome</keyword>
<accession>A0A8J2KIN8</accession>
<protein>
    <submittedName>
        <fullName evidence="2">Uncharacterized protein</fullName>
    </submittedName>
</protein>
<proteinExistence type="predicted"/>
<evidence type="ECO:0000313" key="3">
    <source>
        <dbReference type="Proteomes" id="UP000708208"/>
    </source>
</evidence>
<feature type="chain" id="PRO_5035269372" evidence="1">
    <location>
        <begin position="22"/>
        <end position="123"/>
    </location>
</feature>
<dbReference type="Proteomes" id="UP000708208">
    <property type="component" value="Unassembled WGS sequence"/>
</dbReference>
<dbReference type="EMBL" id="CAJVCH010133557">
    <property type="protein sequence ID" value="CAG7726296.1"/>
    <property type="molecule type" value="Genomic_DNA"/>
</dbReference>
<evidence type="ECO:0000313" key="2">
    <source>
        <dbReference type="EMBL" id="CAG7726296.1"/>
    </source>
</evidence>
<feature type="signal peptide" evidence="1">
    <location>
        <begin position="1"/>
        <end position="21"/>
    </location>
</feature>
<comment type="caution">
    <text evidence="2">The sequence shown here is derived from an EMBL/GenBank/DDBJ whole genome shotgun (WGS) entry which is preliminary data.</text>
</comment>
<organism evidence="2 3">
    <name type="scientific">Allacma fusca</name>
    <dbReference type="NCBI Taxonomy" id="39272"/>
    <lineage>
        <taxon>Eukaryota</taxon>
        <taxon>Metazoa</taxon>
        <taxon>Ecdysozoa</taxon>
        <taxon>Arthropoda</taxon>
        <taxon>Hexapoda</taxon>
        <taxon>Collembola</taxon>
        <taxon>Symphypleona</taxon>
        <taxon>Sminthuridae</taxon>
        <taxon>Allacma</taxon>
    </lineage>
</organism>
<keyword evidence="1" id="KW-0732">Signal</keyword>
<sequence length="123" mass="12840">MTSKFSAYIILMVLSTGLCLPAGEVQEVKDAPSAPAEVPSESTKEILGNGVVQTAEVKGPDGEKMFFPFFSMTASLRPPAPPTPPVPPPTQTLVIPQGTPVAVNTIHPITVQQQGTTLISSQG</sequence>
<evidence type="ECO:0000256" key="1">
    <source>
        <dbReference type="SAM" id="SignalP"/>
    </source>
</evidence>